<gene>
    <name evidence="2" type="ORF">SS50377_10462</name>
    <name evidence="3" type="ORF">SS50377_26773</name>
</gene>
<feature type="transmembrane region" description="Helical" evidence="1">
    <location>
        <begin position="225"/>
        <end position="242"/>
    </location>
</feature>
<dbReference type="EMBL" id="KI545953">
    <property type="protein sequence ID" value="EST49242.1"/>
    <property type="molecule type" value="Genomic_DNA"/>
</dbReference>
<feature type="transmembrane region" description="Helical" evidence="1">
    <location>
        <begin position="304"/>
        <end position="330"/>
    </location>
</feature>
<reference evidence="3" key="2">
    <citation type="submission" date="2020-12" db="EMBL/GenBank/DDBJ databases">
        <title>New Spironucleus salmonicida genome in near-complete chromosomes.</title>
        <authorList>
            <person name="Xu F."/>
            <person name="Kurt Z."/>
            <person name="Jimenez-Gonzalez A."/>
            <person name="Astvaldsson A."/>
            <person name="Andersson J.O."/>
            <person name="Svard S.G."/>
        </authorList>
    </citation>
    <scope>NUCLEOTIDE SEQUENCE</scope>
    <source>
        <strain evidence="3">ATCC 50377</strain>
    </source>
</reference>
<sequence length="331" mass="37785">MTNNIFIDSLPNLIPTIGTFLIGVIIGCVKLFPENLLPMVYNFIYSGLYPIILLNTNSWIGITIIDWKLIGIWFVHSVVMLLLYWLYPKRFFGPILLADSNSIFIPLTNKFHYISRLGAFILLPLYYYLYQPPVKVVEPPHVDGNQEVHHEEQFVDQLTITKDSEAQVIIAQHKVQNSYNKQVLIIVLHPLFIMTIVTLLLSLIPGIRPAFPYAIQGSFKLLQELPEPLGFVCAGIAFFFAVKKFSKQALKDTLLQSSKTLILLGFKQFLLPYIYGLIALHIGVQDLDVQEFRRTLSFGPGTLVFIFDQSIDSIFALVIGQIITYFAWVIW</sequence>
<keyword evidence="1" id="KW-0472">Membrane</keyword>
<evidence type="ECO:0000313" key="3">
    <source>
        <dbReference type="EMBL" id="KAH0570493.1"/>
    </source>
</evidence>
<keyword evidence="1" id="KW-1133">Transmembrane helix</keyword>
<feature type="transmembrane region" description="Helical" evidence="1">
    <location>
        <begin position="39"/>
        <end position="57"/>
    </location>
</feature>
<feature type="transmembrane region" description="Helical" evidence="1">
    <location>
        <begin position="183"/>
        <end position="205"/>
    </location>
</feature>
<keyword evidence="1 2" id="KW-0812">Transmembrane</keyword>
<keyword evidence="4" id="KW-1185">Reference proteome</keyword>
<feature type="transmembrane region" description="Helical" evidence="1">
    <location>
        <begin position="12"/>
        <end position="33"/>
    </location>
</feature>
<organism evidence="2">
    <name type="scientific">Spironucleus salmonicida</name>
    <dbReference type="NCBI Taxonomy" id="348837"/>
    <lineage>
        <taxon>Eukaryota</taxon>
        <taxon>Metamonada</taxon>
        <taxon>Diplomonadida</taxon>
        <taxon>Hexamitidae</taxon>
        <taxon>Hexamitinae</taxon>
        <taxon>Spironucleus</taxon>
    </lineage>
</organism>
<feature type="transmembrane region" description="Helical" evidence="1">
    <location>
        <begin position="111"/>
        <end position="129"/>
    </location>
</feature>
<evidence type="ECO:0000313" key="4">
    <source>
        <dbReference type="Proteomes" id="UP000018208"/>
    </source>
</evidence>
<dbReference type="AlphaFoldDB" id="V6LX87"/>
<proteinExistence type="predicted"/>
<dbReference type="Proteomes" id="UP000018208">
    <property type="component" value="Unassembled WGS sequence"/>
</dbReference>
<protein>
    <submittedName>
        <fullName evidence="2">Transmembrane domain-containing protein</fullName>
    </submittedName>
</protein>
<dbReference type="EMBL" id="AUWU02000007">
    <property type="protein sequence ID" value="KAH0570493.1"/>
    <property type="molecule type" value="Genomic_DNA"/>
</dbReference>
<dbReference type="VEuPathDB" id="GiardiaDB:SS50377_26773"/>
<reference evidence="2 3" key="1">
    <citation type="journal article" date="2014" name="PLoS Genet.">
        <title>The Genome of Spironucleus salmonicida Highlights a Fish Pathogen Adapted to Fluctuating Environments.</title>
        <authorList>
            <person name="Xu F."/>
            <person name="Jerlstrom-Hultqvist J."/>
            <person name="Einarsson E."/>
            <person name="Astvaldsson A."/>
            <person name="Svard S.G."/>
            <person name="Andersson J.O."/>
        </authorList>
    </citation>
    <scope>NUCLEOTIDE SEQUENCE</scope>
    <source>
        <strain evidence="3">ATCC 50377</strain>
    </source>
</reference>
<evidence type="ECO:0000313" key="2">
    <source>
        <dbReference type="EMBL" id="EST49242.1"/>
    </source>
</evidence>
<feature type="transmembrane region" description="Helical" evidence="1">
    <location>
        <begin position="69"/>
        <end position="87"/>
    </location>
</feature>
<name>V6LX87_9EUKA</name>
<evidence type="ECO:0000256" key="1">
    <source>
        <dbReference type="SAM" id="Phobius"/>
    </source>
</evidence>
<feature type="transmembrane region" description="Helical" evidence="1">
    <location>
        <begin position="262"/>
        <end position="284"/>
    </location>
</feature>
<accession>V6LX87</accession>